<protein>
    <submittedName>
        <fullName evidence="1">Uncharacterized protein</fullName>
    </submittedName>
</protein>
<dbReference type="Proteomes" id="UP000466445">
    <property type="component" value="Chromosome"/>
</dbReference>
<name>A0A7I7SU32_9MYCO</name>
<reference evidence="1 2" key="1">
    <citation type="journal article" date="2019" name="Emerg. Microbes Infect.">
        <title>Comprehensive subspecies identification of 175 nontuberculous mycobacteria species based on 7547 genomic profiles.</title>
        <authorList>
            <person name="Matsumoto Y."/>
            <person name="Kinjo T."/>
            <person name="Motooka D."/>
            <person name="Nabeya D."/>
            <person name="Jung N."/>
            <person name="Uechi K."/>
            <person name="Horii T."/>
            <person name="Iida T."/>
            <person name="Fujita J."/>
            <person name="Nakamura S."/>
        </authorList>
    </citation>
    <scope>NUCLEOTIDE SEQUENCE [LARGE SCALE GENOMIC DNA]</scope>
    <source>
        <strain evidence="1 2">JCM 30395</strain>
    </source>
</reference>
<dbReference type="AlphaFoldDB" id="A0A7I7SU32"/>
<evidence type="ECO:0000313" key="2">
    <source>
        <dbReference type="Proteomes" id="UP000466445"/>
    </source>
</evidence>
<organism evidence="1 2">
    <name type="scientific">Mycolicibacterium sarraceniae</name>
    <dbReference type="NCBI Taxonomy" id="1534348"/>
    <lineage>
        <taxon>Bacteria</taxon>
        <taxon>Bacillati</taxon>
        <taxon>Actinomycetota</taxon>
        <taxon>Actinomycetes</taxon>
        <taxon>Mycobacteriales</taxon>
        <taxon>Mycobacteriaceae</taxon>
        <taxon>Mycolicibacterium</taxon>
    </lineage>
</organism>
<proteinExistence type="predicted"/>
<dbReference type="RefSeq" id="WP_163699125.1">
    <property type="nucleotide sequence ID" value="NZ_AP022595.1"/>
</dbReference>
<evidence type="ECO:0000313" key="1">
    <source>
        <dbReference type="EMBL" id="BBY60524.1"/>
    </source>
</evidence>
<dbReference type="EMBL" id="AP022595">
    <property type="protein sequence ID" value="BBY60524.1"/>
    <property type="molecule type" value="Genomic_DNA"/>
</dbReference>
<accession>A0A7I7SU32</accession>
<sequence>MTAYLGTEEDVLTQLADSLAAAVIMTECAVALYEAQATHPARTRVRRKNYPENLEPTVSLWADRYRLPAPALGEPIPMLSTTSGGRS</sequence>
<dbReference type="KEGG" id="msar:MSAR_36600"/>
<keyword evidence="2" id="KW-1185">Reference proteome</keyword>
<gene>
    <name evidence="1" type="ORF">MSAR_36600</name>
</gene>